<organism evidence="7 8">
    <name type="scientific">Clohesyomyces aquaticus</name>
    <dbReference type="NCBI Taxonomy" id="1231657"/>
    <lineage>
        <taxon>Eukaryota</taxon>
        <taxon>Fungi</taxon>
        <taxon>Dikarya</taxon>
        <taxon>Ascomycota</taxon>
        <taxon>Pezizomycotina</taxon>
        <taxon>Dothideomycetes</taxon>
        <taxon>Pleosporomycetidae</taxon>
        <taxon>Pleosporales</taxon>
        <taxon>Lindgomycetaceae</taxon>
        <taxon>Clohesyomyces</taxon>
    </lineage>
</organism>
<dbReference type="Proteomes" id="UP000193144">
    <property type="component" value="Unassembled WGS sequence"/>
</dbReference>
<keyword evidence="2" id="KW-0346">Stress response</keyword>
<evidence type="ECO:0000256" key="2">
    <source>
        <dbReference type="ARBA" id="ARBA00023016"/>
    </source>
</evidence>
<dbReference type="PANTHER" id="PTHR48094:SF11">
    <property type="entry name" value="GLUTATHIONE-INDEPENDENT GLYOXALASE HSP31-RELATED"/>
    <property type="match status" value="1"/>
</dbReference>
<dbReference type="GO" id="GO:0019243">
    <property type="term" value="P:methylglyoxal catabolic process to D-lactate via S-lactoyl-glutathione"/>
    <property type="evidence" value="ECO:0007669"/>
    <property type="project" value="TreeGrafter"/>
</dbReference>
<sequence>MSPPRRALITVTSAKADLGGHPTGVFIGEAEHPYNVFTEAGFEVDLVSENGEWSEDWLSLQPGFLTEEERKQYDDKGSEFRRKMDNLHKASDIDGSKYGVFFASAGHAALLDYPSAQSLKKIAMTVWDQGGIVSTVCHGPAIFPGIVDGKTGESIIKGKTITGFTSEGEDVMKVTDVLKGWGQPLVEDHAKALGATYSRPEGVWDSFHVTDGRVITGTNPASATETAKAVVEVFGKL</sequence>
<keyword evidence="7" id="KW-0315">Glutamine amidotransferase</keyword>
<evidence type="ECO:0000259" key="6">
    <source>
        <dbReference type="Pfam" id="PF01965"/>
    </source>
</evidence>
<dbReference type="InterPro" id="IPR050325">
    <property type="entry name" value="Prot/Nucl_acid_deglycase"/>
</dbReference>
<dbReference type="InterPro" id="IPR002818">
    <property type="entry name" value="DJ-1/PfpI"/>
</dbReference>
<evidence type="ECO:0000256" key="4">
    <source>
        <dbReference type="ARBA" id="ARBA00038493"/>
    </source>
</evidence>
<evidence type="ECO:0000256" key="3">
    <source>
        <dbReference type="ARBA" id="ARBA00023239"/>
    </source>
</evidence>
<comment type="caution">
    <text evidence="7">The sequence shown here is derived from an EMBL/GenBank/DDBJ whole genome shotgun (WGS) entry which is preliminary data.</text>
</comment>
<dbReference type="PANTHER" id="PTHR48094">
    <property type="entry name" value="PROTEIN/NUCLEIC ACID DEGLYCASE DJ-1-RELATED"/>
    <property type="match status" value="1"/>
</dbReference>
<feature type="domain" description="DJ-1/PfpI" evidence="6">
    <location>
        <begin position="29"/>
        <end position="232"/>
    </location>
</feature>
<dbReference type="GO" id="GO:0019172">
    <property type="term" value="F:glyoxalase III activity"/>
    <property type="evidence" value="ECO:0007669"/>
    <property type="project" value="UniProtKB-EC"/>
</dbReference>
<dbReference type="Pfam" id="PF01965">
    <property type="entry name" value="DJ-1_PfpI"/>
    <property type="match status" value="1"/>
</dbReference>
<dbReference type="OrthoDB" id="543156at2759"/>
<evidence type="ECO:0000313" key="8">
    <source>
        <dbReference type="Proteomes" id="UP000193144"/>
    </source>
</evidence>
<dbReference type="STRING" id="1231657.A0A1Y1YV19"/>
<dbReference type="SUPFAM" id="SSF52317">
    <property type="entry name" value="Class I glutamine amidotransferase-like"/>
    <property type="match status" value="1"/>
</dbReference>
<keyword evidence="7" id="KW-0808">Transferase</keyword>
<comment type="catalytic activity">
    <reaction evidence="5">
        <text>methylglyoxal + H2O = (R)-lactate + H(+)</text>
        <dbReference type="Rhea" id="RHEA:27754"/>
        <dbReference type="ChEBI" id="CHEBI:15377"/>
        <dbReference type="ChEBI" id="CHEBI:15378"/>
        <dbReference type="ChEBI" id="CHEBI:16004"/>
        <dbReference type="ChEBI" id="CHEBI:17158"/>
        <dbReference type="EC" id="4.2.1.130"/>
    </reaction>
</comment>
<dbReference type="Gene3D" id="3.40.50.880">
    <property type="match status" value="1"/>
</dbReference>
<name>A0A1Y1YV19_9PLEO</name>
<dbReference type="GO" id="GO:0005737">
    <property type="term" value="C:cytoplasm"/>
    <property type="evidence" value="ECO:0007669"/>
    <property type="project" value="TreeGrafter"/>
</dbReference>
<evidence type="ECO:0000313" key="7">
    <source>
        <dbReference type="EMBL" id="ORY01806.1"/>
    </source>
</evidence>
<dbReference type="EMBL" id="MCFA01000165">
    <property type="protein sequence ID" value="ORY01806.1"/>
    <property type="molecule type" value="Genomic_DNA"/>
</dbReference>
<protein>
    <recommendedName>
        <fullName evidence="1">D-lactate dehydratase</fullName>
        <ecNumber evidence="1">4.2.1.130</ecNumber>
    </recommendedName>
</protein>
<keyword evidence="8" id="KW-1185">Reference proteome</keyword>
<proteinExistence type="inferred from homology"/>
<keyword evidence="3" id="KW-0456">Lyase</keyword>
<dbReference type="InterPro" id="IPR029062">
    <property type="entry name" value="Class_I_gatase-like"/>
</dbReference>
<evidence type="ECO:0000256" key="1">
    <source>
        <dbReference type="ARBA" id="ARBA00013134"/>
    </source>
</evidence>
<reference evidence="7 8" key="1">
    <citation type="submission" date="2016-07" db="EMBL/GenBank/DDBJ databases">
        <title>Pervasive Adenine N6-methylation of Active Genes in Fungi.</title>
        <authorList>
            <consortium name="DOE Joint Genome Institute"/>
            <person name="Mondo S.J."/>
            <person name="Dannebaum R.O."/>
            <person name="Kuo R.C."/>
            <person name="Labutti K."/>
            <person name="Haridas S."/>
            <person name="Kuo A."/>
            <person name="Salamov A."/>
            <person name="Ahrendt S.R."/>
            <person name="Lipzen A."/>
            <person name="Sullivan W."/>
            <person name="Andreopoulos W.B."/>
            <person name="Clum A."/>
            <person name="Lindquist E."/>
            <person name="Daum C."/>
            <person name="Ramamoorthy G.K."/>
            <person name="Gryganskyi A."/>
            <person name="Culley D."/>
            <person name="Magnuson J.K."/>
            <person name="James T.Y."/>
            <person name="O'Malley M.A."/>
            <person name="Stajich J.E."/>
            <person name="Spatafora J.W."/>
            <person name="Visel A."/>
            <person name="Grigoriev I.V."/>
        </authorList>
    </citation>
    <scope>NUCLEOTIDE SEQUENCE [LARGE SCALE GENOMIC DNA]</scope>
    <source>
        <strain evidence="7 8">CBS 115471</strain>
    </source>
</reference>
<gene>
    <name evidence="7" type="ORF">BCR34DRAFT_493578</name>
</gene>
<comment type="similarity">
    <text evidence="4">Belongs to the peptidase C56 family. HSP31-like subfamily.</text>
</comment>
<dbReference type="AlphaFoldDB" id="A0A1Y1YV19"/>
<evidence type="ECO:0000256" key="5">
    <source>
        <dbReference type="ARBA" id="ARBA00048082"/>
    </source>
</evidence>
<dbReference type="EC" id="4.2.1.130" evidence="1"/>
<dbReference type="GO" id="GO:0016740">
    <property type="term" value="F:transferase activity"/>
    <property type="evidence" value="ECO:0007669"/>
    <property type="project" value="UniProtKB-KW"/>
</dbReference>
<accession>A0A1Y1YV19</accession>